<dbReference type="AlphaFoldDB" id="A0A0E3W3R5"/>
<dbReference type="SUPFAM" id="SSF57863">
    <property type="entry name" value="ArfGap/RecO-like zinc finger"/>
    <property type="match status" value="1"/>
</dbReference>
<dbReference type="InterPro" id="IPR037278">
    <property type="entry name" value="ARFGAP/RecO"/>
</dbReference>
<dbReference type="EMBL" id="CGIH01000044">
    <property type="protein sequence ID" value="CFY00653.1"/>
    <property type="molecule type" value="Genomic_DNA"/>
</dbReference>
<evidence type="ECO:0000256" key="4">
    <source>
        <dbReference type="ARBA" id="ARBA00023172"/>
    </source>
</evidence>
<dbReference type="STRING" id="690567.2096"/>
<keyword evidence="10" id="KW-1185">Reference proteome</keyword>
<dbReference type="NCBIfam" id="TIGR00613">
    <property type="entry name" value="reco"/>
    <property type="match status" value="1"/>
</dbReference>
<proteinExistence type="inferred from homology"/>
<evidence type="ECO:0000256" key="7">
    <source>
        <dbReference type="HAMAP-Rule" id="MF_00201"/>
    </source>
</evidence>
<dbReference type="Gene3D" id="1.20.1440.120">
    <property type="entry name" value="Recombination protein O, C-terminal domain"/>
    <property type="match status" value="1"/>
</dbReference>
<evidence type="ECO:0000256" key="5">
    <source>
        <dbReference type="ARBA" id="ARBA00023204"/>
    </source>
</evidence>
<keyword evidence="3 7" id="KW-0227">DNA damage</keyword>
<dbReference type="PANTHER" id="PTHR33991">
    <property type="entry name" value="DNA REPAIR PROTEIN RECO"/>
    <property type="match status" value="1"/>
</dbReference>
<keyword evidence="4 7" id="KW-0233">DNA recombination</keyword>
<evidence type="ECO:0000256" key="2">
    <source>
        <dbReference type="ARBA" id="ARBA00021310"/>
    </source>
</evidence>
<dbReference type="InterPro" id="IPR012340">
    <property type="entry name" value="NA-bd_OB-fold"/>
</dbReference>
<dbReference type="Proteomes" id="UP000045545">
    <property type="component" value="Unassembled WGS sequence"/>
</dbReference>
<evidence type="ECO:0000313" key="10">
    <source>
        <dbReference type="Proteomes" id="UP000045545"/>
    </source>
</evidence>
<keyword evidence="5 7" id="KW-0234">DNA repair</keyword>
<organism evidence="9 10">
    <name type="scientific">Syntrophomonas zehnderi OL-4</name>
    <dbReference type="NCBI Taxonomy" id="690567"/>
    <lineage>
        <taxon>Bacteria</taxon>
        <taxon>Bacillati</taxon>
        <taxon>Bacillota</taxon>
        <taxon>Clostridia</taxon>
        <taxon>Eubacteriales</taxon>
        <taxon>Syntrophomonadaceae</taxon>
        <taxon>Syntrophomonas</taxon>
    </lineage>
</organism>
<comment type="similarity">
    <text evidence="1 7">Belongs to the RecO family.</text>
</comment>
<evidence type="ECO:0000256" key="3">
    <source>
        <dbReference type="ARBA" id="ARBA00022763"/>
    </source>
</evidence>
<gene>
    <name evidence="7" type="primary">recO</name>
    <name evidence="9" type="ORF">2096</name>
</gene>
<dbReference type="GO" id="GO:0006310">
    <property type="term" value="P:DNA recombination"/>
    <property type="evidence" value="ECO:0007669"/>
    <property type="project" value="UniProtKB-UniRule"/>
</dbReference>
<dbReference type="GO" id="GO:0043590">
    <property type="term" value="C:bacterial nucleoid"/>
    <property type="evidence" value="ECO:0007669"/>
    <property type="project" value="TreeGrafter"/>
</dbReference>
<dbReference type="Pfam" id="PF11967">
    <property type="entry name" value="RecO_N"/>
    <property type="match status" value="1"/>
</dbReference>
<dbReference type="Gene3D" id="2.40.50.140">
    <property type="entry name" value="Nucleic acid-binding proteins"/>
    <property type="match status" value="1"/>
</dbReference>
<dbReference type="PANTHER" id="PTHR33991:SF1">
    <property type="entry name" value="DNA REPAIR PROTEIN RECO"/>
    <property type="match status" value="1"/>
</dbReference>
<dbReference type="InterPro" id="IPR022572">
    <property type="entry name" value="DNA_rep/recomb_RecO_N"/>
</dbReference>
<evidence type="ECO:0000313" key="9">
    <source>
        <dbReference type="EMBL" id="CFY00653.1"/>
    </source>
</evidence>
<dbReference type="HAMAP" id="MF_00201">
    <property type="entry name" value="RecO"/>
    <property type="match status" value="1"/>
</dbReference>
<accession>A0A0E3W3R5</accession>
<evidence type="ECO:0000259" key="8">
    <source>
        <dbReference type="Pfam" id="PF11967"/>
    </source>
</evidence>
<dbReference type="InterPro" id="IPR003717">
    <property type="entry name" value="RecO"/>
</dbReference>
<dbReference type="SUPFAM" id="SSF50249">
    <property type="entry name" value="Nucleic acid-binding proteins"/>
    <property type="match status" value="1"/>
</dbReference>
<comment type="function">
    <text evidence="7">Involved in DNA repair and RecF pathway recombination.</text>
</comment>
<protein>
    <recommendedName>
        <fullName evidence="2 7">DNA repair protein RecO</fullName>
    </recommendedName>
    <alternativeName>
        <fullName evidence="6 7">Recombination protein O</fullName>
    </alternativeName>
</protein>
<reference evidence="9 10" key="1">
    <citation type="submission" date="2015-03" db="EMBL/GenBank/DDBJ databases">
        <authorList>
            <person name="Murphy D."/>
        </authorList>
    </citation>
    <scope>NUCLEOTIDE SEQUENCE [LARGE SCALE GENOMIC DNA]</scope>
    <source>
        <strain evidence="9 10">OL-4</strain>
    </source>
</reference>
<feature type="domain" description="DNA replication/recombination mediator RecO N-terminal" evidence="8">
    <location>
        <begin position="1"/>
        <end position="77"/>
    </location>
</feature>
<dbReference type="RefSeq" id="WP_046499548.1">
    <property type="nucleotide sequence ID" value="NZ_CGIH01000044.1"/>
</dbReference>
<sequence length="252" mass="29268">MYYQSRGVILKSRDFKDSDKLLSIFTEKDGKVKAIAKGVKKPKSSLRSCVQPFCHSFLYLNRGREMDLITQGRLLDFYGNSRQDLERALHCLYLMELLDKSLLEHVPLPGLYHTLINVLKAINEQELNPLYIRYFETQLLVHLGYQPVLRHCVKCGQQLDKKIFFDLAEGGLTCLSCSRENEYQMVFSGETLGLLRFMTEGNLQAVNRIKASPAGLKQLELFLEKYLEYHLDRRFKTKNTISLMKKNMVFPN</sequence>
<evidence type="ECO:0000256" key="1">
    <source>
        <dbReference type="ARBA" id="ARBA00007452"/>
    </source>
</evidence>
<dbReference type="GO" id="GO:0006302">
    <property type="term" value="P:double-strand break repair"/>
    <property type="evidence" value="ECO:0007669"/>
    <property type="project" value="TreeGrafter"/>
</dbReference>
<dbReference type="Pfam" id="PF02565">
    <property type="entry name" value="RecO_C"/>
    <property type="match status" value="1"/>
</dbReference>
<dbReference type="InterPro" id="IPR042242">
    <property type="entry name" value="RecO_C"/>
</dbReference>
<name>A0A0E3W3R5_9FIRM</name>
<evidence type="ECO:0000256" key="6">
    <source>
        <dbReference type="ARBA" id="ARBA00033409"/>
    </source>
</evidence>